<organism evidence="4 5">
    <name type="scientific">Splendidivirga corallicola</name>
    <dbReference type="NCBI Taxonomy" id="3051826"/>
    <lineage>
        <taxon>Bacteria</taxon>
        <taxon>Pseudomonadati</taxon>
        <taxon>Bacteroidota</taxon>
        <taxon>Cytophagia</taxon>
        <taxon>Cytophagales</taxon>
        <taxon>Splendidivirgaceae</taxon>
        <taxon>Splendidivirga</taxon>
    </lineage>
</organism>
<comment type="caution">
    <text evidence="4">The sequence shown here is derived from an EMBL/GenBank/DDBJ whole genome shotgun (WGS) entry which is preliminary data.</text>
</comment>
<sequence>MKSICVFCGSSFGNRKIYKETSRELGKILAENNIRLVYGGGNVGLMGAIADSVLNEGGEVVGVIPQSLVNREKAHDGLTQIHVVKTMHERKDLMYKLSDAFIAMPGGFGTLDEFCEIFTWFQLGIHKKKIGFLNIEGYFDHLLEHFVRSVEEGFVDQTLYNEIKIECTPENIVWAILNNQ</sequence>
<dbReference type="Gene3D" id="3.40.50.450">
    <property type="match status" value="1"/>
</dbReference>
<proteinExistence type="inferred from homology"/>
<keyword evidence="3" id="KW-0378">Hydrolase</keyword>
<dbReference type="SUPFAM" id="SSF102405">
    <property type="entry name" value="MCP/YpsA-like"/>
    <property type="match status" value="1"/>
</dbReference>
<evidence type="ECO:0000256" key="2">
    <source>
        <dbReference type="ARBA" id="ARBA00006763"/>
    </source>
</evidence>
<dbReference type="PANTHER" id="PTHR31223:SF70">
    <property type="entry name" value="LOG FAMILY PROTEIN YJL055W"/>
    <property type="match status" value="1"/>
</dbReference>
<evidence type="ECO:0000313" key="5">
    <source>
        <dbReference type="Proteomes" id="UP001172082"/>
    </source>
</evidence>
<dbReference type="RefSeq" id="WP_346750420.1">
    <property type="nucleotide sequence ID" value="NZ_JAUJEA010000001.1"/>
</dbReference>
<comment type="catalytic activity">
    <reaction evidence="1">
        <text>AMP + H2O = D-ribose 5-phosphate + adenine</text>
        <dbReference type="Rhea" id="RHEA:20129"/>
        <dbReference type="ChEBI" id="CHEBI:15377"/>
        <dbReference type="ChEBI" id="CHEBI:16708"/>
        <dbReference type="ChEBI" id="CHEBI:78346"/>
        <dbReference type="ChEBI" id="CHEBI:456215"/>
        <dbReference type="EC" id="3.2.2.4"/>
    </reaction>
</comment>
<dbReference type="NCBIfam" id="TIGR00730">
    <property type="entry name" value="Rossman fold protein, TIGR00730 family"/>
    <property type="match status" value="1"/>
</dbReference>
<name>A0ABT8KI54_9BACT</name>
<evidence type="ECO:0000313" key="4">
    <source>
        <dbReference type="EMBL" id="MDN5200395.1"/>
    </source>
</evidence>
<reference evidence="4" key="1">
    <citation type="submission" date="2023-06" db="EMBL/GenBank/DDBJ databases">
        <title>Genomic of Parafulvivirga corallium.</title>
        <authorList>
            <person name="Wang G."/>
        </authorList>
    </citation>
    <scope>NUCLEOTIDE SEQUENCE</scope>
    <source>
        <strain evidence="4">BMA10</strain>
    </source>
</reference>
<protein>
    <recommendedName>
        <fullName evidence="3">Cytokinin riboside 5'-monophosphate phosphoribohydrolase</fullName>
        <ecNumber evidence="3">3.2.2.n1</ecNumber>
    </recommendedName>
</protein>
<evidence type="ECO:0000256" key="1">
    <source>
        <dbReference type="ARBA" id="ARBA00000274"/>
    </source>
</evidence>
<dbReference type="EMBL" id="JAUJEA010000001">
    <property type="protein sequence ID" value="MDN5200395.1"/>
    <property type="molecule type" value="Genomic_DNA"/>
</dbReference>
<dbReference type="InterPro" id="IPR031100">
    <property type="entry name" value="LOG_fam"/>
</dbReference>
<accession>A0ABT8KI54</accession>
<keyword evidence="5" id="KW-1185">Reference proteome</keyword>
<dbReference type="InterPro" id="IPR005269">
    <property type="entry name" value="LOG"/>
</dbReference>
<keyword evidence="3" id="KW-0203">Cytokinin biosynthesis</keyword>
<evidence type="ECO:0000256" key="3">
    <source>
        <dbReference type="RuleBase" id="RU363015"/>
    </source>
</evidence>
<dbReference type="EC" id="3.2.2.n1" evidence="3"/>
<comment type="similarity">
    <text evidence="2 3">Belongs to the LOG family.</text>
</comment>
<dbReference type="PANTHER" id="PTHR31223">
    <property type="entry name" value="LOG FAMILY PROTEIN YJL055W"/>
    <property type="match status" value="1"/>
</dbReference>
<dbReference type="Proteomes" id="UP001172082">
    <property type="component" value="Unassembled WGS sequence"/>
</dbReference>
<dbReference type="Pfam" id="PF03641">
    <property type="entry name" value="Lysine_decarbox"/>
    <property type="match status" value="1"/>
</dbReference>
<gene>
    <name evidence="4" type="ORF">QQ008_03460</name>
</gene>